<keyword evidence="3" id="KW-0520">NAD</keyword>
<dbReference type="SUPFAM" id="SSF51735">
    <property type="entry name" value="NAD(P)-binding Rossmann-fold domains"/>
    <property type="match status" value="1"/>
</dbReference>
<evidence type="ECO:0000256" key="1">
    <source>
        <dbReference type="ARBA" id="ARBA00005854"/>
    </source>
</evidence>
<reference evidence="7 8" key="1">
    <citation type="journal article" date="2022" name="Int. J. Syst. Evol. Microbiol.">
        <title>Apilactobacillus apisilvae sp. nov., Nicolia spurrieriana gen. nov. sp. nov., Bombilactobacillus folatiphilus sp. nov. and Bombilactobacillus thymidiniphilus sp. nov., four new lactic acid bacterial isolates from stingless bees Tetragonula carbonaria and Austroplebeia australis.</title>
        <authorList>
            <person name="Oliphant S.A."/>
            <person name="Watson-Haigh N.S."/>
            <person name="Sumby K.M."/>
            <person name="Gardner J."/>
            <person name="Groom S."/>
            <person name="Jiranek V."/>
        </authorList>
    </citation>
    <scope>NUCLEOTIDE SEQUENCE [LARGE SCALE GENOMIC DNA]</scope>
    <source>
        <strain evidence="7 8">SG5_A10</strain>
    </source>
</reference>
<dbReference type="InterPro" id="IPR036291">
    <property type="entry name" value="NAD(P)-bd_dom_sf"/>
</dbReference>
<dbReference type="PANTHER" id="PTHR43026">
    <property type="entry name" value="2-HYDROXYACID DEHYDROGENASE HOMOLOG 1-RELATED"/>
    <property type="match status" value="1"/>
</dbReference>
<evidence type="ECO:0000256" key="2">
    <source>
        <dbReference type="ARBA" id="ARBA00023002"/>
    </source>
</evidence>
<feature type="domain" description="D-isomer specific 2-hydroxyacid dehydrogenase catalytic" evidence="5">
    <location>
        <begin position="18"/>
        <end position="329"/>
    </location>
</feature>
<name>A0ABY4PGA5_9LACO</name>
<proteinExistence type="inferred from homology"/>
<dbReference type="SUPFAM" id="SSF52283">
    <property type="entry name" value="Formate/glycerate dehydrogenase catalytic domain-like"/>
    <property type="match status" value="1"/>
</dbReference>
<dbReference type="Proteomes" id="UP000831859">
    <property type="component" value="Chromosome"/>
</dbReference>
<sequence length="330" mass="36871">MRLLMYNARPDEMVNFKVLEDEYKIVIKTTDKGLNKDTVSLARGFDGITVQQHGAIDDEMIYAKLADFGIKQISLRITGYDIINFKFANKYDIKITNVPAYSPRSVSELVLADVMSLLRHLRETHLREDRGDFAWDGLQAREIHNLTVGIIGAGKIGSAVARIFKALGAKVLVADPIKRPELFDTVEYVDYNTLFKQADVVTMHTPMTEFMNHFMNAERFEQMKNDAIFINASRGPVVDTKALITALNDQQIAGAAIDTFEGEAGITGVDLSKSGFDNENLAELLKMPNVIVTPHIGFYTDAAVKNMDLISVRDAFKILNGEEPLHLVNK</sequence>
<dbReference type="InterPro" id="IPR006139">
    <property type="entry name" value="D-isomer_2_OHA_DH_cat_dom"/>
</dbReference>
<dbReference type="Pfam" id="PF00389">
    <property type="entry name" value="2-Hacid_dh"/>
    <property type="match status" value="1"/>
</dbReference>
<evidence type="ECO:0000313" key="8">
    <source>
        <dbReference type="Proteomes" id="UP000831859"/>
    </source>
</evidence>
<evidence type="ECO:0000256" key="3">
    <source>
        <dbReference type="ARBA" id="ARBA00023027"/>
    </source>
</evidence>
<gene>
    <name evidence="7" type="ORF">MOO46_05320</name>
</gene>
<dbReference type="InterPro" id="IPR058205">
    <property type="entry name" value="D-LDH-like"/>
</dbReference>
<organism evidence="7 8">
    <name type="scientific">Apilactobacillus apisilvae</name>
    <dbReference type="NCBI Taxonomy" id="2923364"/>
    <lineage>
        <taxon>Bacteria</taxon>
        <taxon>Bacillati</taxon>
        <taxon>Bacillota</taxon>
        <taxon>Bacilli</taxon>
        <taxon>Lactobacillales</taxon>
        <taxon>Lactobacillaceae</taxon>
        <taxon>Apilactobacillus</taxon>
    </lineage>
</organism>
<accession>A0ABY4PGA5</accession>
<dbReference type="PROSITE" id="PS00671">
    <property type="entry name" value="D_2_HYDROXYACID_DH_3"/>
    <property type="match status" value="1"/>
</dbReference>
<dbReference type="Gene3D" id="3.40.50.720">
    <property type="entry name" value="NAD(P)-binding Rossmann-like Domain"/>
    <property type="match status" value="2"/>
</dbReference>
<dbReference type="InterPro" id="IPR029753">
    <property type="entry name" value="D-isomer_DH_CS"/>
</dbReference>
<evidence type="ECO:0000259" key="6">
    <source>
        <dbReference type="Pfam" id="PF02826"/>
    </source>
</evidence>
<dbReference type="Pfam" id="PF02826">
    <property type="entry name" value="2-Hacid_dh_C"/>
    <property type="match status" value="1"/>
</dbReference>
<evidence type="ECO:0000313" key="7">
    <source>
        <dbReference type="EMBL" id="UQS84670.1"/>
    </source>
</evidence>
<dbReference type="PANTHER" id="PTHR43026:SF1">
    <property type="entry name" value="2-HYDROXYACID DEHYDROGENASE HOMOLOG 1-RELATED"/>
    <property type="match status" value="1"/>
</dbReference>
<comment type="similarity">
    <text evidence="1 4">Belongs to the D-isomer specific 2-hydroxyacid dehydrogenase family.</text>
</comment>
<dbReference type="CDD" id="cd12186">
    <property type="entry name" value="LDH"/>
    <property type="match status" value="1"/>
</dbReference>
<dbReference type="InterPro" id="IPR006140">
    <property type="entry name" value="D-isomer_DH_NAD-bd"/>
</dbReference>
<feature type="domain" description="D-isomer specific 2-hydroxyacid dehydrogenase NAD-binding" evidence="6">
    <location>
        <begin position="112"/>
        <end position="297"/>
    </location>
</feature>
<evidence type="ECO:0000259" key="5">
    <source>
        <dbReference type="Pfam" id="PF00389"/>
    </source>
</evidence>
<keyword evidence="2 4" id="KW-0560">Oxidoreductase</keyword>
<protein>
    <submittedName>
        <fullName evidence="7">D-2-hydroxyacid dehydrogenase</fullName>
    </submittedName>
</protein>
<evidence type="ECO:0000256" key="4">
    <source>
        <dbReference type="RuleBase" id="RU003719"/>
    </source>
</evidence>
<keyword evidence="8" id="KW-1185">Reference proteome</keyword>
<dbReference type="EMBL" id="CP093362">
    <property type="protein sequence ID" value="UQS84670.1"/>
    <property type="molecule type" value="Genomic_DNA"/>
</dbReference>